<dbReference type="InterPro" id="IPR052127">
    <property type="entry name" value="STE12_transcription_factor"/>
</dbReference>
<evidence type="ECO:0000256" key="3">
    <source>
        <dbReference type="ARBA" id="ARBA00023163"/>
    </source>
</evidence>
<dbReference type="GO" id="GO:0003700">
    <property type="term" value="F:DNA-binding transcription factor activity"/>
    <property type="evidence" value="ECO:0007669"/>
    <property type="project" value="InterPro"/>
</dbReference>
<keyword evidence="3" id="KW-0804">Transcription</keyword>
<keyword evidence="4" id="KW-0539">Nucleus</keyword>
<comment type="similarity">
    <text evidence="5">Belongs to the STE12 transcription factor family.</text>
</comment>
<organism evidence="6 7">
    <name type="scientific">Piromyces finnis</name>
    <dbReference type="NCBI Taxonomy" id="1754191"/>
    <lineage>
        <taxon>Eukaryota</taxon>
        <taxon>Fungi</taxon>
        <taxon>Fungi incertae sedis</taxon>
        <taxon>Chytridiomycota</taxon>
        <taxon>Chytridiomycota incertae sedis</taxon>
        <taxon>Neocallimastigomycetes</taxon>
        <taxon>Neocallimastigales</taxon>
        <taxon>Neocallimastigaceae</taxon>
        <taxon>Piromyces</taxon>
    </lineage>
</organism>
<accession>A0A1Y1UZ54</accession>
<keyword evidence="7" id="KW-1185">Reference proteome</keyword>
<reference evidence="6 7" key="2">
    <citation type="submission" date="2016-08" db="EMBL/GenBank/DDBJ databases">
        <title>Pervasive Adenine N6-methylation of Active Genes in Fungi.</title>
        <authorList>
            <consortium name="DOE Joint Genome Institute"/>
            <person name="Mondo S.J."/>
            <person name="Dannebaum R.O."/>
            <person name="Kuo R.C."/>
            <person name="Labutti K."/>
            <person name="Haridas S."/>
            <person name="Kuo A."/>
            <person name="Salamov A."/>
            <person name="Ahrendt S.R."/>
            <person name="Lipzen A."/>
            <person name="Sullivan W."/>
            <person name="Andreopoulos W.B."/>
            <person name="Clum A."/>
            <person name="Lindquist E."/>
            <person name="Daum C."/>
            <person name="Ramamoorthy G.K."/>
            <person name="Gryganskyi A."/>
            <person name="Culley D."/>
            <person name="Magnuson J.K."/>
            <person name="James T.Y."/>
            <person name="O'Malley M.A."/>
            <person name="Stajich J.E."/>
            <person name="Spatafora J.W."/>
            <person name="Visel A."/>
            <person name="Grigoriev I.V."/>
        </authorList>
    </citation>
    <scope>NUCLEOTIDE SEQUENCE [LARGE SCALE GENOMIC DNA]</scope>
    <source>
        <strain evidence="7">finn</strain>
    </source>
</reference>
<sequence length="127" mass="15081">MSNQTNILEAVNQLRYFLSSAHLNWAVNQTLKRFQLPNGETISCVYWKNTFYITGTDIVRSLVFRFQAYGRPVKNIKKFEEGIFSDLRNLKPGVDAILEEPRSEFLEMLYKNNCIRTQKKQKVFFWF</sequence>
<dbReference type="GO" id="GO:1990527">
    <property type="term" value="C:Tec1p-Ste12p-Dig1p complex"/>
    <property type="evidence" value="ECO:0007669"/>
    <property type="project" value="TreeGrafter"/>
</dbReference>
<dbReference type="Pfam" id="PF02200">
    <property type="entry name" value="STE"/>
    <property type="match status" value="1"/>
</dbReference>
<dbReference type="GO" id="GO:0005634">
    <property type="term" value="C:nucleus"/>
    <property type="evidence" value="ECO:0007669"/>
    <property type="project" value="UniProtKB-SubCell"/>
</dbReference>
<evidence type="ECO:0000313" key="7">
    <source>
        <dbReference type="Proteomes" id="UP000193719"/>
    </source>
</evidence>
<dbReference type="Proteomes" id="UP000193719">
    <property type="component" value="Unassembled WGS sequence"/>
</dbReference>
<comment type="subcellular location">
    <subcellularLocation>
        <location evidence="1">Nucleus</location>
    </subcellularLocation>
</comment>
<gene>
    <name evidence="6" type="ORF">BCR36DRAFT_304533</name>
</gene>
<dbReference type="AlphaFoldDB" id="A0A1Y1UZ54"/>
<keyword evidence="2" id="KW-0805">Transcription regulation</keyword>
<name>A0A1Y1UZ54_9FUNG</name>
<evidence type="ECO:0000313" key="6">
    <source>
        <dbReference type="EMBL" id="ORX43119.1"/>
    </source>
</evidence>
<dbReference type="GO" id="GO:1990526">
    <property type="term" value="C:Ste12p-Dig1p-Dig2p complex"/>
    <property type="evidence" value="ECO:0007669"/>
    <property type="project" value="TreeGrafter"/>
</dbReference>
<dbReference type="EMBL" id="MCFH01000055">
    <property type="protein sequence ID" value="ORX43119.1"/>
    <property type="molecule type" value="Genomic_DNA"/>
</dbReference>
<dbReference type="InterPro" id="IPR003120">
    <property type="entry name" value="Ste12"/>
</dbReference>
<dbReference type="OrthoDB" id="1095242at2759"/>
<dbReference type="STRING" id="1754191.A0A1Y1UZ54"/>
<reference evidence="6 7" key="1">
    <citation type="submission" date="2016-08" db="EMBL/GenBank/DDBJ databases">
        <title>Genomes of anaerobic fungi encode conserved fungal cellulosomes for biomass hydrolysis.</title>
        <authorList>
            <consortium name="DOE Joint Genome Institute"/>
            <person name="Haitjema C.H."/>
            <person name="Gilmore S.P."/>
            <person name="Henske J.K."/>
            <person name="Solomon K.V."/>
            <person name="De Groot R."/>
            <person name="Kuo A."/>
            <person name="Mondo S.J."/>
            <person name="Salamov A.A."/>
            <person name="Labutti K."/>
            <person name="Zhao Z."/>
            <person name="Chiniquy J."/>
            <person name="Barry K."/>
            <person name="Brewer H.M."/>
            <person name="Purvine S.O."/>
            <person name="Wright A.T."/>
            <person name="Boxma B."/>
            <person name="Van Alen T."/>
            <person name="Hackstein J.H."/>
            <person name="Baker S.E."/>
            <person name="Grigoriev I.V."/>
            <person name="O'Malley M.A."/>
        </authorList>
    </citation>
    <scope>NUCLEOTIDE SEQUENCE [LARGE SCALE GENOMIC DNA]</scope>
    <source>
        <strain evidence="7">finn</strain>
    </source>
</reference>
<evidence type="ECO:0000256" key="4">
    <source>
        <dbReference type="ARBA" id="ARBA00023242"/>
    </source>
</evidence>
<proteinExistence type="inferred from homology"/>
<dbReference type="PANTHER" id="PTHR47427:SF1">
    <property type="entry name" value="PROTEIN STE12"/>
    <property type="match status" value="1"/>
</dbReference>
<protein>
    <submittedName>
        <fullName evidence="6">Transcription factor STE12</fullName>
    </submittedName>
</protein>
<dbReference type="SMART" id="SM00424">
    <property type="entry name" value="STE"/>
    <property type="match status" value="1"/>
</dbReference>
<evidence type="ECO:0000256" key="5">
    <source>
        <dbReference type="ARBA" id="ARBA00024345"/>
    </source>
</evidence>
<evidence type="ECO:0000256" key="1">
    <source>
        <dbReference type="ARBA" id="ARBA00004123"/>
    </source>
</evidence>
<dbReference type="PANTHER" id="PTHR47427">
    <property type="entry name" value="PROTEIN STE12"/>
    <property type="match status" value="1"/>
</dbReference>
<comment type="caution">
    <text evidence="6">The sequence shown here is derived from an EMBL/GenBank/DDBJ whole genome shotgun (WGS) entry which is preliminary data.</text>
</comment>
<evidence type="ECO:0000256" key="2">
    <source>
        <dbReference type="ARBA" id="ARBA00023015"/>
    </source>
</evidence>
<feature type="non-terminal residue" evidence="6">
    <location>
        <position position="127"/>
    </location>
</feature>